<organism evidence="2 3">
    <name type="scientific">Trema orientale</name>
    <name type="common">Charcoal tree</name>
    <name type="synonym">Celtis orientalis</name>
    <dbReference type="NCBI Taxonomy" id="63057"/>
    <lineage>
        <taxon>Eukaryota</taxon>
        <taxon>Viridiplantae</taxon>
        <taxon>Streptophyta</taxon>
        <taxon>Embryophyta</taxon>
        <taxon>Tracheophyta</taxon>
        <taxon>Spermatophyta</taxon>
        <taxon>Magnoliopsida</taxon>
        <taxon>eudicotyledons</taxon>
        <taxon>Gunneridae</taxon>
        <taxon>Pentapetalae</taxon>
        <taxon>rosids</taxon>
        <taxon>fabids</taxon>
        <taxon>Rosales</taxon>
        <taxon>Cannabaceae</taxon>
        <taxon>Trema</taxon>
    </lineage>
</organism>
<reference evidence="3" key="1">
    <citation type="submission" date="2016-06" db="EMBL/GenBank/DDBJ databases">
        <title>Parallel loss of symbiosis genes in relatives of nitrogen-fixing non-legume Parasponia.</title>
        <authorList>
            <person name="Van Velzen R."/>
            <person name="Holmer R."/>
            <person name="Bu F."/>
            <person name="Rutten L."/>
            <person name="Van Zeijl A."/>
            <person name="Liu W."/>
            <person name="Santuari L."/>
            <person name="Cao Q."/>
            <person name="Sharma T."/>
            <person name="Shen D."/>
            <person name="Roswanjaya Y."/>
            <person name="Wardhani T."/>
            <person name="Kalhor M.S."/>
            <person name="Jansen J."/>
            <person name="Van den Hoogen J."/>
            <person name="Gungor B."/>
            <person name="Hartog M."/>
            <person name="Hontelez J."/>
            <person name="Verver J."/>
            <person name="Yang W.-C."/>
            <person name="Schijlen E."/>
            <person name="Repin R."/>
            <person name="Schilthuizen M."/>
            <person name="Schranz E."/>
            <person name="Heidstra R."/>
            <person name="Miyata K."/>
            <person name="Fedorova E."/>
            <person name="Kohlen W."/>
            <person name="Bisseling T."/>
            <person name="Smit S."/>
            <person name="Geurts R."/>
        </authorList>
    </citation>
    <scope>NUCLEOTIDE SEQUENCE [LARGE SCALE GENOMIC DNA]</scope>
    <source>
        <strain evidence="3">cv. RG33-2</strain>
    </source>
</reference>
<dbReference type="Proteomes" id="UP000237000">
    <property type="component" value="Unassembled WGS sequence"/>
</dbReference>
<dbReference type="PANTHER" id="PTHR33710:SF71">
    <property type="entry name" value="ENDONUCLEASE_EXONUCLEASE_PHOSPHATASE DOMAIN-CONTAINING PROTEIN"/>
    <property type="match status" value="1"/>
</dbReference>
<dbReference type="InterPro" id="IPR036691">
    <property type="entry name" value="Endo/exonu/phosph_ase_sf"/>
</dbReference>
<accession>A0A2P5ALB9</accession>
<dbReference type="GO" id="GO:0004527">
    <property type="term" value="F:exonuclease activity"/>
    <property type="evidence" value="ECO:0007669"/>
    <property type="project" value="UniProtKB-KW"/>
</dbReference>
<dbReference type="SUPFAM" id="SSF56219">
    <property type="entry name" value="DNase I-like"/>
    <property type="match status" value="1"/>
</dbReference>
<dbReference type="OrthoDB" id="1194645at2759"/>
<dbReference type="InterPro" id="IPR005135">
    <property type="entry name" value="Endo/exonuclease/phosphatase"/>
</dbReference>
<dbReference type="PANTHER" id="PTHR33710">
    <property type="entry name" value="BNAC02G09200D PROTEIN"/>
    <property type="match status" value="1"/>
</dbReference>
<feature type="non-terminal residue" evidence="2">
    <location>
        <position position="411"/>
    </location>
</feature>
<evidence type="ECO:0000313" key="3">
    <source>
        <dbReference type="Proteomes" id="UP000237000"/>
    </source>
</evidence>
<dbReference type="GO" id="GO:0004519">
    <property type="term" value="F:endonuclease activity"/>
    <property type="evidence" value="ECO:0007669"/>
    <property type="project" value="UniProtKB-KW"/>
</dbReference>
<dbReference type="AlphaFoldDB" id="A0A2P5ALB9"/>
<keyword evidence="2" id="KW-0255">Endonuclease</keyword>
<keyword evidence="2" id="KW-0269">Exonuclease</keyword>
<gene>
    <name evidence="2" type="ORF">TorRG33x02_347620</name>
</gene>
<sequence>MRTLYWNCRGVSNIGTRRVLKELCLRHKPDILCLAEPMCLFSSIPVRFWKSIGFSLVAQNDKPIPSLWVLCSSAVSNFQVLSLHPQHVSSSFVVNGILFYVSFVYASCNYILRRDLWDSLSALHIVGPWLALGDFNSVMGAHETTGILKRRSCEDFRAGITLCDLVDLDSQGPFYTWQGFRKGHLVMSRLDRAFCNDDFLNLWNQVSSICLPRSHSDHHPLLLTSLKDIPTGPRPFRFQGMWLSHPTFMDLVRNVWSRSFFGSPFTILVNKLKALKRELKVWNWEVFGDLKLKIARATQNVSLIQERLGIEGFSDPLLKQETEAHPAFDILLSQEEIYLREQSRVKWLKEGDRNSSFFHNVVKRRRAKKTLCNMKIGDELVDDMDLISTHIQTFYEDLFRDSHSSVSDFSM</sequence>
<comment type="caution">
    <text evidence="2">The sequence shown here is derived from an EMBL/GenBank/DDBJ whole genome shotgun (WGS) entry which is preliminary data.</text>
</comment>
<keyword evidence="2" id="KW-0540">Nuclease</keyword>
<feature type="domain" description="Endonuclease/exonuclease/phosphatase" evidence="1">
    <location>
        <begin position="4"/>
        <end position="218"/>
    </location>
</feature>
<protein>
    <submittedName>
        <fullName evidence="2">Endonuclease/exonuclease/phosphatase</fullName>
    </submittedName>
</protein>
<keyword evidence="3" id="KW-1185">Reference proteome</keyword>
<evidence type="ECO:0000259" key="1">
    <source>
        <dbReference type="Pfam" id="PF03372"/>
    </source>
</evidence>
<name>A0A2P5ALB9_TREOI</name>
<dbReference type="Pfam" id="PF03372">
    <property type="entry name" value="Exo_endo_phos"/>
    <property type="match status" value="1"/>
</dbReference>
<dbReference type="EMBL" id="JXTC01000793">
    <property type="protein sequence ID" value="PON37349.1"/>
    <property type="molecule type" value="Genomic_DNA"/>
</dbReference>
<dbReference type="Gene3D" id="3.60.10.10">
    <property type="entry name" value="Endonuclease/exonuclease/phosphatase"/>
    <property type="match status" value="1"/>
</dbReference>
<proteinExistence type="predicted"/>
<keyword evidence="2" id="KW-0378">Hydrolase</keyword>
<dbReference type="InParanoid" id="A0A2P5ALB9"/>
<dbReference type="STRING" id="63057.A0A2P5ALB9"/>
<evidence type="ECO:0000313" key="2">
    <source>
        <dbReference type="EMBL" id="PON37349.1"/>
    </source>
</evidence>